<evidence type="ECO:0000313" key="2">
    <source>
        <dbReference type="Proteomes" id="UP000639643"/>
    </source>
</evidence>
<dbReference type="Proteomes" id="UP000639643">
    <property type="component" value="Unassembled WGS sequence"/>
</dbReference>
<keyword evidence="2" id="KW-1185">Reference proteome</keyword>
<name>A0A8H6ML61_9PEZI</name>
<sequence length="183" mass="19785">MSVNRHVESPARFGVSCHVTSVETIDVLPITSISNHHTPSLSAGAENSKKDTNGLCSRLEKPSHKVWRSLAWKGSLRQSIRTCPTVDVVVEESRRQGAAVDVDGQEVGAEDMATVRMFPPRTTATTMAAPPSCLETFEGFRLSLIVEPAFSAGVFVVDITDSEGRSVSRAASALDDDFEPVRE</sequence>
<evidence type="ECO:0000313" key="1">
    <source>
        <dbReference type="EMBL" id="KAF6795414.1"/>
    </source>
</evidence>
<dbReference type="EMBL" id="WIGM01001508">
    <property type="protein sequence ID" value="KAF6795414.1"/>
    <property type="molecule type" value="Genomic_DNA"/>
</dbReference>
<comment type="caution">
    <text evidence="1">The sequence shown here is derived from an EMBL/GenBank/DDBJ whole genome shotgun (WGS) entry which is preliminary data.</text>
</comment>
<dbReference type="AlphaFoldDB" id="A0A8H6ML61"/>
<reference evidence="1" key="1">
    <citation type="journal article" date="2020" name="Phytopathology">
        <title>Genome Sequence Resources of Colletotrichum truncatum, C. plurivorum, C. musicola, and C. sojae: Four Species Pathogenic to Soybean (Glycine max).</title>
        <authorList>
            <person name="Rogerio F."/>
            <person name="Boufleur T.R."/>
            <person name="Ciampi-Guillardi M."/>
            <person name="Sukno S.A."/>
            <person name="Thon M.R."/>
            <person name="Massola Junior N.S."/>
            <person name="Baroncelli R."/>
        </authorList>
    </citation>
    <scope>NUCLEOTIDE SEQUENCE</scope>
    <source>
        <strain evidence="1">LFN0074</strain>
    </source>
</reference>
<proteinExistence type="predicted"/>
<accession>A0A8H6ML61</accession>
<gene>
    <name evidence="1" type="ORF">CMUS01_15926</name>
</gene>
<protein>
    <submittedName>
        <fullName evidence="1">Uncharacterized protein</fullName>
    </submittedName>
</protein>
<organism evidence="1 2">
    <name type="scientific">Colletotrichum musicola</name>
    <dbReference type="NCBI Taxonomy" id="2175873"/>
    <lineage>
        <taxon>Eukaryota</taxon>
        <taxon>Fungi</taxon>
        <taxon>Dikarya</taxon>
        <taxon>Ascomycota</taxon>
        <taxon>Pezizomycotina</taxon>
        <taxon>Sordariomycetes</taxon>
        <taxon>Hypocreomycetidae</taxon>
        <taxon>Glomerellales</taxon>
        <taxon>Glomerellaceae</taxon>
        <taxon>Colletotrichum</taxon>
        <taxon>Colletotrichum orchidearum species complex</taxon>
    </lineage>
</organism>